<evidence type="ECO:0000313" key="2">
    <source>
        <dbReference type="Proteomes" id="UP001654236"/>
    </source>
</evidence>
<keyword evidence="2" id="KW-1185">Reference proteome</keyword>
<evidence type="ECO:0000313" key="1">
    <source>
        <dbReference type="EMBL" id="WJE88643.1"/>
    </source>
</evidence>
<dbReference type="Proteomes" id="UP001654236">
    <property type="component" value="Segment"/>
</dbReference>
<proteinExistence type="predicted"/>
<organism evidence="1 2">
    <name type="scientific">Klebsiella phage Kpn13</name>
    <dbReference type="NCBI Taxonomy" id="3044024"/>
    <lineage>
        <taxon>Viruses</taxon>
        <taxon>Duplodnaviria</taxon>
        <taxon>Heunggongvirae</taxon>
        <taxon>Uroviricota</taxon>
        <taxon>Caudoviricetes</taxon>
        <taxon>Autographivirales</taxon>
        <taxon>Autoscriptoviridae</taxon>
        <taxon>Slopekvirinae</taxon>
        <taxon>Drulisvirus</taxon>
        <taxon>Drulisvirus Kpn13</taxon>
    </lineage>
</organism>
<evidence type="ECO:0008006" key="3">
    <source>
        <dbReference type="Google" id="ProtNLM"/>
    </source>
</evidence>
<name>A0AAT9V677_9CAUD</name>
<dbReference type="EMBL" id="OQ790081">
    <property type="protein sequence ID" value="WJE88643.1"/>
    <property type="molecule type" value="Genomic_DNA"/>
</dbReference>
<accession>A0AAT9V677</accession>
<protein>
    <recommendedName>
        <fullName evidence="3">Tail fiber assembly protein</fullName>
    </recommendedName>
</protein>
<sequence>MSKFKVGDKVVATAGTGFIQLLQYTQGVKDYYTVTRTGAGGYWLQLDGMQRHCDPVPWCAEYFELYQEPDDELPPVPDGVSYMNSERDRGNDQRLVLERCSWTEGLLYIGIVPRKNSTRAEQEIGINMSPDAALQLAHDIRRMAMDIKRKEKANA</sequence>
<reference evidence="1 2" key="1">
    <citation type="journal article" date="2024" name="Can. J. Microbiol.">
        <title>Biological and genomic characteristics of three novel bacteriophages and a phage-plasmid of Klebsiella pneumoniae.</title>
        <authorList>
            <person name="Uskudar-Guclu A."/>
            <person name="Unlu S."/>
            <person name="Salih-Dogan H."/>
            <person name="Yalcin S."/>
            <person name="Basustaoglu A."/>
        </authorList>
    </citation>
    <scope>NUCLEOTIDE SEQUENCE [LARGE SCALE GENOMIC DNA]</scope>
</reference>